<feature type="non-terminal residue" evidence="1">
    <location>
        <position position="61"/>
    </location>
</feature>
<reference evidence="1" key="1">
    <citation type="submission" date="2013-08" db="EMBL/GenBank/DDBJ databases">
        <authorList>
            <person name="Mendez C."/>
            <person name="Richter M."/>
            <person name="Ferrer M."/>
            <person name="Sanchez J."/>
        </authorList>
    </citation>
    <scope>NUCLEOTIDE SEQUENCE</scope>
</reference>
<protein>
    <submittedName>
        <fullName evidence="1">Uncharacterized protein</fullName>
    </submittedName>
</protein>
<comment type="caution">
    <text evidence="1">The sequence shown here is derived from an EMBL/GenBank/DDBJ whole genome shotgun (WGS) entry which is preliminary data.</text>
</comment>
<dbReference type="AlphaFoldDB" id="T0ZQJ7"/>
<reference evidence="1" key="2">
    <citation type="journal article" date="2014" name="ISME J.">
        <title>Microbial stratification in low pH oxic and suboxic macroscopic growths along an acid mine drainage.</title>
        <authorList>
            <person name="Mendez-Garcia C."/>
            <person name="Mesa V."/>
            <person name="Sprenger R.R."/>
            <person name="Richter M."/>
            <person name="Diez M.S."/>
            <person name="Solano J."/>
            <person name="Bargiela R."/>
            <person name="Golyshina O.V."/>
            <person name="Manteca A."/>
            <person name="Ramos J.L."/>
            <person name="Gallego J.R."/>
            <person name="Llorente I."/>
            <person name="Martins Dos Santos V.A."/>
            <person name="Jensen O.N."/>
            <person name="Pelaez A.I."/>
            <person name="Sanchez J."/>
            <person name="Ferrer M."/>
        </authorList>
    </citation>
    <scope>NUCLEOTIDE SEQUENCE</scope>
</reference>
<sequence length="61" mass="7011">MPRKCPFRFDLSDAERARLEATARKYTSPYRDVIRAKIVLYAAAGLENDEIAARLDTPRQI</sequence>
<organism evidence="1">
    <name type="scientific">mine drainage metagenome</name>
    <dbReference type="NCBI Taxonomy" id="410659"/>
    <lineage>
        <taxon>unclassified sequences</taxon>
        <taxon>metagenomes</taxon>
        <taxon>ecological metagenomes</taxon>
    </lineage>
</organism>
<evidence type="ECO:0000313" key="1">
    <source>
        <dbReference type="EMBL" id="EQD46777.1"/>
    </source>
</evidence>
<name>T0ZQJ7_9ZZZZ</name>
<accession>T0ZQJ7</accession>
<gene>
    <name evidence="1" type="ORF">B1A_14470</name>
</gene>
<proteinExistence type="predicted"/>
<dbReference type="EMBL" id="AUZX01010620">
    <property type="protein sequence ID" value="EQD46777.1"/>
    <property type="molecule type" value="Genomic_DNA"/>
</dbReference>